<evidence type="ECO:0000313" key="1">
    <source>
        <dbReference type="EMBL" id="EOA85608.1"/>
    </source>
</evidence>
<dbReference type="EMBL" id="KB908668">
    <property type="protein sequence ID" value="EOA85608.1"/>
    <property type="molecule type" value="Genomic_DNA"/>
</dbReference>
<reference evidence="1 2" key="2">
    <citation type="journal article" date="2013" name="PLoS Genet.">
        <title>Comparative genome structure, secondary metabolite, and effector coding capacity across Cochliobolus pathogens.</title>
        <authorList>
            <person name="Condon B.J."/>
            <person name="Leng Y."/>
            <person name="Wu D."/>
            <person name="Bushley K.E."/>
            <person name="Ohm R.A."/>
            <person name="Otillar R."/>
            <person name="Martin J."/>
            <person name="Schackwitz W."/>
            <person name="Grimwood J."/>
            <person name="MohdZainudin N."/>
            <person name="Xue C."/>
            <person name="Wang R."/>
            <person name="Manning V.A."/>
            <person name="Dhillon B."/>
            <person name="Tu Z.J."/>
            <person name="Steffenson B.J."/>
            <person name="Salamov A."/>
            <person name="Sun H."/>
            <person name="Lowry S."/>
            <person name="LaButti K."/>
            <person name="Han J."/>
            <person name="Copeland A."/>
            <person name="Lindquist E."/>
            <person name="Barry K."/>
            <person name="Schmutz J."/>
            <person name="Baker S.E."/>
            <person name="Ciuffetti L.M."/>
            <person name="Grigoriev I.V."/>
            <person name="Zhong S."/>
            <person name="Turgeon B.G."/>
        </authorList>
    </citation>
    <scope>NUCLEOTIDE SEQUENCE [LARGE SCALE GENOMIC DNA]</scope>
    <source>
        <strain evidence="2">28A</strain>
    </source>
</reference>
<reference evidence="1 2" key="1">
    <citation type="journal article" date="2012" name="PLoS Pathog.">
        <title>Diverse lifestyles and strategies of plant pathogenesis encoded in the genomes of eighteen Dothideomycetes fungi.</title>
        <authorList>
            <person name="Ohm R.A."/>
            <person name="Feau N."/>
            <person name="Henrissat B."/>
            <person name="Schoch C.L."/>
            <person name="Horwitz B.A."/>
            <person name="Barry K.W."/>
            <person name="Condon B.J."/>
            <person name="Copeland A.C."/>
            <person name="Dhillon B."/>
            <person name="Glaser F."/>
            <person name="Hesse C.N."/>
            <person name="Kosti I."/>
            <person name="LaButti K."/>
            <person name="Lindquist E.A."/>
            <person name="Lucas S."/>
            <person name="Salamov A.A."/>
            <person name="Bradshaw R.E."/>
            <person name="Ciuffetti L."/>
            <person name="Hamelin R.C."/>
            <person name="Kema G.H.J."/>
            <person name="Lawrence C."/>
            <person name="Scott J.A."/>
            <person name="Spatafora J.W."/>
            <person name="Turgeon B.G."/>
            <person name="de Wit P.J.G.M."/>
            <person name="Zhong S."/>
            <person name="Goodwin S.B."/>
            <person name="Grigoriev I.V."/>
        </authorList>
    </citation>
    <scope>NUCLEOTIDE SEQUENCE [LARGE SCALE GENOMIC DNA]</scope>
    <source>
        <strain evidence="2">28A</strain>
    </source>
</reference>
<organism evidence="1 2">
    <name type="scientific">Exserohilum turcicum (strain 28A)</name>
    <name type="common">Northern leaf blight fungus</name>
    <name type="synonym">Setosphaeria turcica</name>
    <dbReference type="NCBI Taxonomy" id="671987"/>
    <lineage>
        <taxon>Eukaryota</taxon>
        <taxon>Fungi</taxon>
        <taxon>Dikarya</taxon>
        <taxon>Ascomycota</taxon>
        <taxon>Pezizomycotina</taxon>
        <taxon>Dothideomycetes</taxon>
        <taxon>Pleosporomycetidae</taxon>
        <taxon>Pleosporales</taxon>
        <taxon>Pleosporineae</taxon>
        <taxon>Pleosporaceae</taxon>
        <taxon>Exserohilum</taxon>
    </lineage>
</organism>
<dbReference type="HOGENOM" id="CLU_2819710_0_0_1"/>
<name>R0JXG5_EXST2</name>
<dbReference type="AlphaFoldDB" id="R0JXG5"/>
<protein>
    <submittedName>
        <fullName evidence="1">Uncharacterized protein</fullName>
    </submittedName>
</protein>
<proteinExistence type="predicted"/>
<dbReference type="GeneID" id="19395555"/>
<dbReference type="RefSeq" id="XP_008026761.1">
    <property type="nucleotide sequence ID" value="XM_008028570.1"/>
</dbReference>
<accession>R0JXG5</accession>
<sequence>FLQKDSLKEIYKAMAYTKDNLSTRIPTIKSKESFTKKCKAFREDLFPLLPTTATPSFYTYKGDRRWD</sequence>
<keyword evidence="2" id="KW-1185">Reference proteome</keyword>
<gene>
    <name evidence="1" type="ORF">SETTUDRAFT_112538</name>
</gene>
<feature type="non-terminal residue" evidence="1">
    <location>
        <position position="1"/>
    </location>
</feature>
<evidence type="ECO:0000313" key="2">
    <source>
        <dbReference type="Proteomes" id="UP000016935"/>
    </source>
</evidence>
<dbReference type="Proteomes" id="UP000016935">
    <property type="component" value="Unassembled WGS sequence"/>
</dbReference>